<proteinExistence type="inferred from homology"/>
<evidence type="ECO:0000313" key="7">
    <source>
        <dbReference type="Proteomes" id="UP001229421"/>
    </source>
</evidence>
<accession>A0AAD8KXH3</accession>
<reference evidence="6" key="1">
    <citation type="journal article" date="2023" name="bioRxiv">
        <title>Improved chromosome-level genome assembly for marigold (Tagetes erecta).</title>
        <authorList>
            <person name="Jiang F."/>
            <person name="Yuan L."/>
            <person name="Wang S."/>
            <person name="Wang H."/>
            <person name="Xu D."/>
            <person name="Wang A."/>
            <person name="Fan W."/>
        </authorList>
    </citation>
    <scope>NUCLEOTIDE SEQUENCE</scope>
    <source>
        <strain evidence="6">WSJ</strain>
        <tissue evidence="6">Leaf</tissue>
    </source>
</reference>
<dbReference type="EC" id="2.4.1.-" evidence="5"/>
<keyword evidence="2 4" id="KW-0808">Transferase</keyword>
<protein>
    <recommendedName>
        <fullName evidence="5">Glycosyltransferase</fullName>
        <ecNumber evidence="5">2.4.1.-</ecNumber>
    </recommendedName>
</protein>
<dbReference type="FunFam" id="3.40.50.2000:FF:000056">
    <property type="entry name" value="Glycosyltransferase"/>
    <property type="match status" value="1"/>
</dbReference>
<dbReference type="CDD" id="cd03784">
    <property type="entry name" value="GT1_Gtf-like"/>
    <property type="match status" value="1"/>
</dbReference>
<dbReference type="Proteomes" id="UP001229421">
    <property type="component" value="Unassembled WGS sequence"/>
</dbReference>
<dbReference type="InterPro" id="IPR035595">
    <property type="entry name" value="UDP_glycos_trans_CS"/>
</dbReference>
<comment type="caution">
    <text evidence="6">The sequence shown here is derived from an EMBL/GenBank/DDBJ whole genome shotgun (WGS) entry which is preliminary data.</text>
</comment>
<comment type="function">
    <text evidence="3">May glycosylate diterpenes or flavonols in leaves.</text>
</comment>
<keyword evidence="7" id="KW-1185">Reference proteome</keyword>
<comment type="similarity">
    <text evidence="1 4">Belongs to the UDP-glycosyltransferase family.</text>
</comment>
<evidence type="ECO:0000256" key="1">
    <source>
        <dbReference type="ARBA" id="ARBA00009995"/>
    </source>
</evidence>
<dbReference type="Gene3D" id="3.40.50.2000">
    <property type="entry name" value="Glycogen Phosphorylase B"/>
    <property type="match status" value="2"/>
</dbReference>
<dbReference type="PANTHER" id="PTHR48048">
    <property type="entry name" value="GLYCOSYLTRANSFERASE"/>
    <property type="match status" value="1"/>
</dbReference>
<dbReference type="PANTHER" id="PTHR48048:SF98">
    <property type="entry name" value="FLAVONOL 3-O-GLUCOSYLTRANSFERASE"/>
    <property type="match status" value="1"/>
</dbReference>
<dbReference type="GO" id="GO:0035251">
    <property type="term" value="F:UDP-glucosyltransferase activity"/>
    <property type="evidence" value="ECO:0007669"/>
    <property type="project" value="InterPro"/>
</dbReference>
<dbReference type="SUPFAM" id="SSF53756">
    <property type="entry name" value="UDP-Glycosyltransferase/glycogen phosphorylase"/>
    <property type="match status" value="1"/>
</dbReference>
<evidence type="ECO:0000256" key="3">
    <source>
        <dbReference type="ARBA" id="ARBA00053747"/>
    </source>
</evidence>
<gene>
    <name evidence="6" type="ORF">QVD17_13153</name>
</gene>
<dbReference type="Pfam" id="PF00201">
    <property type="entry name" value="UDPGT"/>
    <property type="match status" value="1"/>
</dbReference>
<name>A0AAD8KXH3_TARER</name>
<dbReference type="AlphaFoldDB" id="A0AAD8KXH3"/>
<keyword evidence="4" id="KW-0328">Glycosyltransferase</keyword>
<evidence type="ECO:0000313" key="6">
    <source>
        <dbReference type="EMBL" id="KAK1430434.1"/>
    </source>
</evidence>
<evidence type="ECO:0000256" key="2">
    <source>
        <dbReference type="ARBA" id="ARBA00022679"/>
    </source>
</evidence>
<dbReference type="InterPro" id="IPR050481">
    <property type="entry name" value="UDP-glycosyltransf_plant"/>
</dbReference>
<dbReference type="InterPro" id="IPR002213">
    <property type="entry name" value="UDP_glucos_trans"/>
</dbReference>
<dbReference type="EMBL" id="JAUHHV010000003">
    <property type="protein sequence ID" value="KAK1430434.1"/>
    <property type="molecule type" value="Genomic_DNA"/>
</dbReference>
<evidence type="ECO:0000256" key="4">
    <source>
        <dbReference type="RuleBase" id="RU003718"/>
    </source>
</evidence>
<organism evidence="6 7">
    <name type="scientific">Tagetes erecta</name>
    <name type="common">African marigold</name>
    <dbReference type="NCBI Taxonomy" id="13708"/>
    <lineage>
        <taxon>Eukaryota</taxon>
        <taxon>Viridiplantae</taxon>
        <taxon>Streptophyta</taxon>
        <taxon>Embryophyta</taxon>
        <taxon>Tracheophyta</taxon>
        <taxon>Spermatophyta</taxon>
        <taxon>Magnoliopsida</taxon>
        <taxon>eudicotyledons</taxon>
        <taxon>Gunneridae</taxon>
        <taxon>Pentapetalae</taxon>
        <taxon>asterids</taxon>
        <taxon>campanulids</taxon>
        <taxon>Asterales</taxon>
        <taxon>Asteraceae</taxon>
        <taxon>Asteroideae</taxon>
        <taxon>Heliantheae alliance</taxon>
        <taxon>Tageteae</taxon>
        <taxon>Tagetes</taxon>
    </lineage>
</organism>
<evidence type="ECO:0000256" key="5">
    <source>
        <dbReference type="RuleBase" id="RU362057"/>
    </source>
</evidence>
<sequence>MDKTVAELVFIPAPAVGHIMAAIEMAKVLVKRDQRLKINVLLVNPPHSVPALTTYFESLAKNTIERIRFVRLVQDQTPPKLDPKAPMMSYIHFINSHCKCVRNVVADMINNQTGSGRVVGFVVDISCTGMLDVANEFSLPTYVFFTSNAAFLGFKVYMERLCVDQSQDFVIEMSNSGGEMVIPSFVNPVPMKVYPALYQVQDGLDFTLFTIGKMRQAKGIMVNTFLELETHAFESFLGVNFPPVYPVGPVLNLGGVAAQVDDTDVFSWLDAQPSSSVVLLCFGSMGSFDEVQVKEIARGLERSGHRFVWSLRRQPPLDQSYEMLPEDYVDPRVILPDGFLEHTSGKGKVIGWAPQVELLAHEAVGGFVSHCGWNSMLESVWFGVPTATLPIYCEQQMNAFEMVVELGLAVDLKMDYKMNVFYPEDNMVIVTAEEIERGIRRLMEDDEVRAKVKEMSKLSRATVDEGGSSYASVGYLVEEITSNIK</sequence>
<dbReference type="PROSITE" id="PS00375">
    <property type="entry name" value="UDPGT"/>
    <property type="match status" value="1"/>
</dbReference>